<dbReference type="GO" id="GO:1903785">
    <property type="term" value="P:L-valine transmembrane transport"/>
    <property type="evidence" value="ECO:0007669"/>
    <property type="project" value="TreeGrafter"/>
</dbReference>
<dbReference type="GO" id="GO:0005886">
    <property type="term" value="C:plasma membrane"/>
    <property type="evidence" value="ECO:0007669"/>
    <property type="project" value="UniProtKB-SubCell"/>
</dbReference>
<evidence type="ECO:0000256" key="5">
    <source>
        <dbReference type="ARBA" id="ARBA00022692"/>
    </source>
</evidence>
<feature type="transmembrane region" description="Helical" evidence="8">
    <location>
        <begin position="45"/>
        <end position="67"/>
    </location>
</feature>
<keyword evidence="10" id="KW-1185">Reference proteome</keyword>
<feature type="transmembrane region" description="Helical" evidence="8">
    <location>
        <begin position="166"/>
        <end position="183"/>
    </location>
</feature>
<dbReference type="Pfam" id="PF03591">
    <property type="entry name" value="AzlC"/>
    <property type="match status" value="1"/>
</dbReference>
<evidence type="ECO:0000256" key="4">
    <source>
        <dbReference type="ARBA" id="ARBA00022475"/>
    </source>
</evidence>
<sequence>MTPRNKLREALKAAFPPTIPIMAGFMFLGIAYGILMNLSGFNAIYAVLMALLIFAGSMEFVAVNLLLSPFNPLGALLMTLMVNARHLFYGISMLERYKGTGFKKIYLIFGLCDESFSINYTADIPPNVDRGWYMFFVTALNHCYWVVGAAIGGIFGSLVTINMEGLEFVMIALFVVIFIEQWMKEDKHHSALLGLGISIVCLMIFNRTNFIIPSMIGLLVTLSLLRRKLEKKAGESVCQ</sequence>
<evidence type="ECO:0000256" key="2">
    <source>
        <dbReference type="ARBA" id="ARBA00010735"/>
    </source>
</evidence>
<comment type="similarity">
    <text evidence="2">Belongs to the AzlC family.</text>
</comment>
<keyword evidence="6 8" id="KW-1133">Transmembrane helix</keyword>
<evidence type="ECO:0000313" key="10">
    <source>
        <dbReference type="Proteomes" id="UP000249890"/>
    </source>
</evidence>
<dbReference type="NCBIfam" id="TIGR00346">
    <property type="entry name" value="azlC"/>
    <property type="match status" value="1"/>
</dbReference>
<dbReference type="OrthoDB" id="3181706at2"/>
<feature type="transmembrane region" description="Helical" evidence="8">
    <location>
        <begin position="20"/>
        <end position="38"/>
    </location>
</feature>
<keyword evidence="3" id="KW-0813">Transport</keyword>
<evidence type="ECO:0000256" key="3">
    <source>
        <dbReference type="ARBA" id="ARBA00022448"/>
    </source>
</evidence>
<gene>
    <name evidence="9" type="primary">azlC</name>
    <name evidence="9" type="ORF">B9T62_02560</name>
</gene>
<feature type="transmembrane region" description="Helical" evidence="8">
    <location>
        <begin position="195"/>
        <end position="222"/>
    </location>
</feature>
<evidence type="ECO:0000256" key="7">
    <source>
        <dbReference type="ARBA" id="ARBA00023136"/>
    </source>
</evidence>
<dbReference type="RefSeq" id="WP_087913811.1">
    <property type="nucleotide sequence ID" value="NZ_CP021780.1"/>
</dbReference>
<feature type="transmembrane region" description="Helical" evidence="8">
    <location>
        <begin position="134"/>
        <end position="159"/>
    </location>
</feature>
<reference evidence="9 10" key="1">
    <citation type="submission" date="2017-06" db="EMBL/GenBank/DDBJ databases">
        <title>Complete genome sequence of Paenibacillus donghaensis KCTC 13049T isolated from East Sea sediment, South Korea.</title>
        <authorList>
            <person name="Jung B.K."/>
            <person name="Hong S.-J."/>
            <person name="Shin J.-H."/>
        </authorList>
    </citation>
    <scope>NUCLEOTIDE SEQUENCE [LARGE SCALE GENOMIC DNA]</scope>
    <source>
        <strain evidence="9 10">KCTC 13049</strain>
    </source>
</reference>
<keyword evidence="7 8" id="KW-0472">Membrane</keyword>
<dbReference type="Proteomes" id="UP000249890">
    <property type="component" value="Chromosome"/>
</dbReference>
<dbReference type="KEGG" id="pdh:B9T62_02560"/>
<dbReference type="PANTHER" id="PTHR34979">
    <property type="entry name" value="INNER MEMBRANE PROTEIN YGAZ"/>
    <property type="match status" value="1"/>
</dbReference>
<accession>A0A2Z2K3C9</accession>
<organism evidence="9 10">
    <name type="scientific">Paenibacillus donghaensis</name>
    <dbReference type="NCBI Taxonomy" id="414771"/>
    <lineage>
        <taxon>Bacteria</taxon>
        <taxon>Bacillati</taxon>
        <taxon>Bacillota</taxon>
        <taxon>Bacilli</taxon>
        <taxon>Bacillales</taxon>
        <taxon>Paenibacillaceae</taxon>
        <taxon>Paenibacillus</taxon>
    </lineage>
</organism>
<feature type="transmembrane region" description="Helical" evidence="8">
    <location>
        <begin position="73"/>
        <end position="93"/>
    </location>
</feature>
<dbReference type="PANTHER" id="PTHR34979:SF1">
    <property type="entry name" value="INNER MEMBRANE PROTEIN YGAZ"/>
    <property type="match status" value="1"/>
</dbReference>
<evidence type="ECO:0000256" key="1">
    <source>
        <dbReference type="ARBA" id="ARBA00004651"/>
    </source>
</evidence>
<evidence type="ECO:0000313" key="9">
    <source>
        <dbReference type="EMBL" id="ASA19786.1"/>
    </source>
</evidence>
<evidence type="ECO:0000256" key="6">
    <source>
        <dbReference type="ARBA" id="ARBA00022989"/>
    </source>
</evidence>
<proteinExistence type="inferred from homology"/>
<dbReference type="InterPro" id="IPR011606">
    <property type="entry name" value="Brnchd-chn_aa_trnsp_permease"/>
</dbReference>
<keyword evidence="4" id="KW-1003">Cell membrane</keyword>
<comment type="subcellular location">
    <subcellularLocation>
        <location evidence="1">Cell membrane</location>
        <topology evidence="1">Multi-pass membrane protein</topology>
    </subcellularLocation>
</comment>
<dbReference type="AlphaFoldDB" id="A0A2Z2K3C9"/>
<name>A0A2Z2K3C9_9BACL</name>
<dbReference type="InterPro" id="IPR004471">
    <property type="entry name" value="Brnchd-chn_aa_trnsp_AzlC"/>
</dbReference>
<evidence type="ECO:0000256" key="8">
    <source>
        <dbReference type="SAM" id="Phobius"/>
    </source>
</evidence>
<keyword evidence="5 8" id="KW-0812">Transmembrane</keyword>
<protein>
    <submittedName>
        <fullName evidence="9">Azaleucine resistance protein AzlC</fullName>
    </submittedName>
</protein>
<dbReference type="EMBL" id="CP021780">
    <property type="protein sequence ID" value="ASA19786.1"/>
    <property type="molecule type" value="Genomic_DNA"/>
</dbReference>